<proteinExistence type="predicted"/>
<dbReference type="AlphaFoldDB" id="A0A9X4KRX7"/>
<name>A0A9X4KRX7_9BACL</name>
<comment type="caution">
    <text evidence="1">The sequence shown here is derived from an EMBL/GenBank/DDBJ whole genome shotgun (WGS) entry which is preliminary data.</text>
</comment>
<evidence type="ECO:0000313" key="2">
    <source>
        <dbReference type="Proteomes" id="UP001153404"/>
    </source>
</evidence>
<dbReference type="RefSeq" id="WP_277531634.1">
    <property type="nucleotide sequence ID" value="NZ_JAPDIA010000003.1"/>
</dbReference>
<sequence length="356" mass="39123">MPDVYGRRMDRAALMRRVGSMEQMAYVRPFTYGEGRANGVKAFDVSNGTGLDFTVLESKGMDMVGMRYKGMNLHYAPKSGTVSPALADMNGTEFMRAISGGMLYTCGLLNVGNACEDEGTGHPFHGRMKTTPAEQISVDCGWEGDEYILRLSGQMREAAIFGDNLVLKRSIATSVGSKSVRIRDVVENQGFEAQQLMLLYHINIGFPILDEGSRLLLPSRELLARDETSEAHAADFDRLAGPIDGFREHVYRHRPAAGSAGYTGAAVVNPRLGLGVYIKYDTRQLPYLVQWKSMRSGDYAIGLMPSTCFVKGRAFERAQGTLLPIAPMTALSFELEIGVIEGETDIQAFEKFVEGL</sequence>
<dbReference type="GO" id="GO:0030246">
    <property type="term" value="F:carbohydrate binding"/>
    <property type="evidence" value="ECO:0007669"/>
    <property type="project" value="InterPro"/>
</dbReference>
<dbReference type="Pfam" id="PF14486">
    <property type="entry name" value="DUF4432"/>
    <property type="match status" value="1"/>
</dbReference>
<dbReference type="InterPro" id="IPR027839">
    <property type="entry name" value="DUF4432"/>
</dbReference>
<dbReference type="InterPro" id="IPR014718">
    <property type="entry name" value="GH-type_carb-bd"/>
</dbReference>
<keyword evidence="2" id="KW-1185">Reference proteome</keyword>
<dbReference type="Gene3D" id="2.70.98.10">
    <property type="match status" value="1"/>
</dbReference>
<dbReference type="EMBL" id="JAPDIA010000003">
    <property type="protein sequence ID" value="MDG0810019.1"/>
    <property type="molecule type" value="Genomic_DNA"/>
</dbReference>
<dbReference type="Proteomes" id="UP001153404">
    <property type="component" value="Unassembled WGS sequence"/>
</dbReference>
<accession>A0A9X4KRX7</accession>
<organism evidence="1 2">
    <name type="scientific">Cohnella rhizosphaerae</name>
    <dbReference type="NCBI Taxonomy" id="1457232"/>
    <lineage>
        <taxon>Bacteria</taxon>
        <taxon>Bacillati</taxon>
        <taxon>Bacillota</taxon>
        <taxon>Bacilli</taxon>
        <taxon>Bacillales</taxon>
        <taxon>Paenibacillaceae</taxon>
        <taxon>Cohnella</taxon>
    </lineage>
</organism>
<reference evidence="1" key="1">
    <citation type="submission" date="2022-10" db="EMBL/GenBank/DDBJ databases">
        <title>Comparative genomic analysis of Cohnella hashimotonis sp. nov., isolated from the International Space Station.</title>
        <authorList>
            <person name="Simpson A."/>
            <person name="Venkateswaran K."/>
        </authorList>
    </citation>
    <scope>NUCLEOTIDE SEQUENCE</scope>
    <source>
        <strain evidence="1">DSM 28161</strain>
    </source>
</reference>
<dbReference type="CDD" id="cd09023">
    <property type="entry name" value="Aldose_epim_Ec_c4013"/>
    <property type="match status" value="1"/>
</dbReference>
<gene>
    <name evidence="1" type="ORF">OMP40_12160</name>
</gene>
<evidence type="ECO:0000313" key="1">
    <source>
        <dbReference type="EMBL" id="MDG0810019.1"/>
    </source>
</evidence>
<protein>
    <submittedName>
        <fullName evidence="1">Aldose 1-epimerase family protein</fullName>
    </submittedName>
</protein>